<dbReference type="InterPro" id="IPR004358">
    <property type="entry name" value="Sig_transdc_His_kin-like_C"/>
</dbReference>
<evidence type="ECO:0000256" key="7">
    <source>
        <dbReference type="ARBA" id="ARBA00022692"/>
    </source>
</evidence>
<comment type="function">
    <text evidence="14">Member of a two-component regulatory system.</text>
</comment>
<evidence type="ECO:0000313" key="17">
    <source>
        <dbReference type="EMBL" id="QKH36128.1"/>
    </source>
</evidence>
<keyword evidence="3 14" id="KW-1003">Cell membrane</keyword>
<dbReference type="PROSITE" id="PS50109">
    <property type="entry name" value="HIS_KIN"/>
    <property type="match status" value="1"/>
</dbReference>
<dbReference type="InterPro" id="IPR050428">
    <property type="entry name" value="TCS_sensor_his_kinase"/>
</dbReference>
<evidence type="ECO:0000256" key="11">
    <source>
        <dbReference type="ARBA" id="ARBA00022989"/>
    </source>
</evidence>
<keyword evidence="10 14" id="KW-0067">ATP-binding</keyword>
<keyword evidence="13 14" id="KW-0472">Membrane</keyword>
<dbReference type="InterPro" id="IPR006290">
    <property type="entry name" value="CztS_silS_copS"/>
</dbReference>
<dbReference type="AlphaFoldDB" id="A0A7D4DXK2"/>
<dbReference type="KEGG" id="apes:FOC84_14685"/>
<feature type="domain" description="Histidine kinase" evidence="15">
    <location>
        <begin position="243"/>
        <end position="456"/>
    </location>
</feature>
<evidence type="ECO:0000256" key="9">
    <source>
        <dbReference type="ARBA" id="ARBA00022777"/>
    </source>
</evidence>
<comment type="subcellular location">
    <subcellularLocation>
        <location evidence="2 14">Cell inner membrane</location>
    </subcellularLocation>
</comment>
<dbReference type="FunFam" id="1.10.287.130:FF:000001">
    <property type="entry name" value="Two-component sensor histidine kinase"/>
    <property type="match status" value="1"/>
</dbReference>
<evidence type="ECO:0000313" key="18">
    <source>
        <dbReference type="Proteomes" id="UP000500970"/>
    </source>
</evidence>
<dbReference type="CDD" id="cd00082">
    <property type="entry name" value="HisKA"/>
    <property type="match status" value="1"/>
</dbReference>
<dbReference type="InterPro" id="IPR036097">
    <property type="entry name" value="HisK_dim/P_sf"/>
</dbReference>
<evidence type="ECO:0000259" key="15">
    <source>
        <dbReference type="PROSITE" id="PS50109"/>
    </source>
</evidence>
<evidence type="ECO:0000259" key="16">
    <source>
        <dbReference type="PROSITE" id="PS50885"/>
    </source>
</evidence>
<dbReference type="RefSeq" id="WP_173145045.1">
    <property type="nucleotide sequence ID" value="NZ_CP053985.1"/>
</dbReference>
<keyword evidence="6 14" id="KW-0808">Transferase</keyword>
<evidence type="ECO:0000256" key="8">
    <source>
        <dbReference type="ARBA" id="ARBA00022741"/>
    </source>
</evidence>
<keyword evidence="7 14" id="KW-0812">Transmembrane</keyword>
<feature type="transmembrane region" description="Helical" evidence="14">
    <location>
        <begin position="161"/>
        <end position="181"/>
    </location>
</feature>
<dbReference type="PANTHER" id="PTHR45436:SF9">
    <property type="entry name" value="SENSOR PROTEIN"/>
    <property type="match status" value="1"/>
</dbReference>
<keyword evidence="5" id="KW-0597">Phosphoprotein</keyword>
<evidence type="ECO:0000256" key="3">
    <source>
        <dbReference type="ARBA" id="ARBA00022475"/>
    </source>
</evidence>
<dbReference type="Pfam" id="PF00512">
    <property type="entry name" value="HisKA"/>
    <property type="match status" value="1"/>
</dbReference>
<evidence type="ECO:0000256" key="1">
    <source>
        <dbReference type="ARBA" id="ARBA00000085"/>
    </source>
</evidence>
<evidence type="ECO:0000256" key="4">
    <source>
        <dbReference type="ARBA" id="ARBA00022519"/>
    </source>
</evidence>
<feature type="domain" description="HAMP" evidence="16">
    <location>
        <begin position="182"/>
        <end position="235"/>
    </location>
</feature>
<name>A0A7D4DXK2_9BURK</name>
<dbReference type="InterPro" id="IPR036890">
    <property type="entry name" value="HATPase_C_sf"/>
</dbReference>
<dbReference type="SUPFAM" id="SSF55874">
    <property type="entry name" value="ATPase domain of HSP90 chaperone/DNA topoisomerase II/histidine kinase"/>
    <property type="match status" value="1"/>
</dbReference>
<dbReference type="SUPFAM" id="SSF47384">
    <property type="entry name" value="Homodimeric domain of signal transducing histidine kinase"/>
    <property type="match status" value="1"/>
</dbReference>
<dbReference type="InterPro" id="IPR003594">
    <property type="entry name" value="HATPase_dom"/>
</dbReference>
<evidence type="ECO:0000256" key="10">
    <source>
        <dbReference type="ARBA" id="ARBA00022840"/>
    </source>
</evidence>
<sequence>MISSISTRLALMFALSVALIVSVCAVLLQESLRLSLQQQMHNELELRHSFLDPLVMSRQSPETWHKVVSKLSAMAPDDGPDAQHWIVSDDPFYSYGGAAPDGVTWSQVPDGFSILPGNSGCCPLNVLVTTIPPAGSRPAVRLVVALDSTPYMKTLDDFTNVLIAISIAGALLVAFLGYGIARLGLLPVRRLGGQAQGLAPGSTGQRLGIEQLPAEIKDLAISFNGVLERQEVAWRQLESFNADVAHELRTPLTNLIGQTQLGLAVCKDEHEFKELLQSNMEELERMTSIVNDMLFLSHAQVGRMAMDMGDVSLRDEAAKTMEYLEPLFVEKELTVALEGDAHACADRRLFHRALANLLENAACYTAAQTGIRVELEEKDGLAYVSVTNQGAPIAPQVLPRLFERFFRVETARSHSDRHHGLGLAIVKAIASIHQGDVFVRSEGGVNTFGFSMACRPSIGQANGDAAIRPMAVATR</sequence>
<keyword evidence="18" id="KW-1185">Reference proteome</keyword>
<evidence type="ECO:0000256" key="12">
    <source>
        <dbReference type="ARBA" id="ARBA00023012"/>
    </source>
</evidence>
<dbReference type="GO" id="GO:0005524">
    <property type="term" value="F:ATP binding"/>
    <property type="evidence" value="ECO:0007669"/>
    <property type="project" value="UniProtKB-KW"/>
</dbReference>
<reference evidence="17 18" key="1">
    <citation type="submission" date="2020-05" db="EMBL/GenBank/DDBJ databases">
        <title>FDA dAtabase for Regulatory Grade micrObial Sequences (FDA-ARGOS): Supporting development and validation of Infectious Disease Dx tests.</title>
        <authorList>
            <person name="Sproer C."/>
            <person name="Gronow S."/>
            <person name="Severitt S."/>
            <person name="Schroder I."/>
            <person name="Tallon L."/>
            <person name="Sadzewicz L."/>
            <person name="Zhao X."/>
            <person name="Vavikolanu K."/>
            <person name="Mehta A."/>
            <person name="Aluvathingal J."/>
            <person name="Nadendla S."/>
            <person name="Myers T."/>
            <person name="Yan Y."/>
            <person name="Sichtig H."/>
        </authorList>
    </citation>
    <scope>NUCLEOTIDE SEQUENCE [LARGE SCALE GENOMIC DNA]</scope>
    <source>
        <strain evidence="17 18">FDAARGOS_790</strain>
    </source>
</reference>
<keyword evidence="9 14" id="KW-0418">Kinase</keyword>
<keyword evidence="11 14" id="KW-1133">Transmembrane helix</keyword>
<dbReference type="EMBL" id="CP053985">
    <property type="protein sequence ID" value="QKH36128.1"/>
    <property type="molecule type" value="Genomic_DNA"/>
</dbReference>
<dbReference type="PRINTS" id="PR00344">
    <property type="entry name" value="BCTRLSENSOR"/>
</dbReference>
<dbReference type="GO" id="GO:0005886">
    <property type="term" value="C:plasma membrane"/>
    <property type="evidence" value="ECO:0007669"/>
    <property type="project" value="UniProtKB-SubCell"/>
</dbReference>
<dbReference type="SMART" id="SM00387">
    <property type="entry name" value="HATPase_c"/>
    <property type="match status" value="1"/>
</dbReference>
<evidence type="ECO:0000256" key="2">
    <source>
        <dbReference type="ARBA" id="ARBA00004533"/>
    </source>
</evidence>
<evidence type="ECO:0000256" key="5">
    <source>
        <dbReference type="ARBA" id="ARBA00022553"/>
    </source>
</evidence>
<evidence type="ECO:0000256" key="14">
    <source>
        <dbReference type="RuleBase" id="RU364088"/>
    </source>
</evidence>
<dbReference type="PANTHER" id="PTHR45436">
    <property type="entry name" value="SENSOR HISTIDINE KINASE YKOH"/>
    <property type="match status" value="1"/>
</dbReference>
<keyword evidence="8 14" id="KW-0547">Nucleotide-binding</keyword>
<gene>
    <name evidence="17" type="ORF">FOC84_14685</name>
</gene>
<dbReference type="SMART" id="SM00388">
    <property type="entry name" value="HisKA"/>
    <property type="match status" value="1"/>
</dbReference>
<dbReference type="Gene3D" id="3.30.565.10">
    <property type="entry name" value="Histidine kinase-like ATPase, C-terminal domain"/>
    <property type="match status" value="1"/>
</dbReference>
<dbReference type="PROSITE" id="PS50885">
    <property type="entry name" value="HAMP"/>
    <property type="match status" value="1"/>
</dbReference>
<comment type="catalytic activity">
    <reaction evidence="1 14">
        <text>ATP + protein L-histidine = ADP + protein N-phospho-L-histidine.</text>
        <dbReference type="EC" id="2.7.13.3"/>
    </reaction>
</comment>
<dbReference type="Gene3D" id="6.10.340.10">
    <property type="match status" value="1"/>
</dbReference>
<keyword evidence="12 14" id="KW-0902">Two-component regulatory system</keyword>
<dbReference type="Gene3D" id="1.10.287.130">
    <property type="match status" value="1"/>
</dbReference>
<dbReference type="NCBIfam" id="TIGR01386">
    <property type="entry name" value="cztS_silS_copS"/>
    <property type="match status" value="1"/>
</dbReference>
<dbReference type="GO" id="GO:0000155">
    <property type="term" value="F:phosphorelay sensor kinase activity"/>
    <property type="evidence" value="ECO:0007669"/>
    <property type="project" value="InterPro"/>
</dbReference>
<dbReference type="InterPro" id="IPR003660">
    <property type="entry name" value="HAMP_dom"/>
</dbReference>
<dbReference type="InterPro" id="IPR003661">
    <property type="entry name" value="HisK_dim/P_dom"/>
</dbReference>
<organism evidence="17 18">
    <name type="scientific">Achromobacter pestifer</name>
    <dbReference type="NCBI Taxonomy" id="1353889"/>
    <lineage>
        <taxon>Bacteria</taxon>
        <taxon>Pseudomonadati</taxon>
        <taxon>Pseudomonadota</taxon>
        <taxon>Betaproteobacteria</taxon>
        <taxon>Burkholderiales</taxon>
        <taxon>Alcaligenaceae</taxon>
        <taxon>Achromobacter</taxon>
    </lineage>
</organism>
<dbReference type="EC" id="2.7.13.3" evidence="14"/>
<accession>A0A7D4DXK2</accession>
<keyword evidence="4 14" id="KW-0997">Cell inner membrane</keyword>
<dbReference type="Proteomes" id="UP000500970">
    <property type="component" value="Chromosome"/>
</dbReference>
<dbReference type="InterPro" id="IPR005467">
    <property type="entry name" value="His_kinase_dom"/>
</dbReference>
<proteinExistence type="predicted"/>
<evidence type="ECO:0000256" key="6">
    <source>
        <dbReference type="ARBA" id="ARBA00022679"/>
    </source>
</evidence>
<evidence type="ECO:0000256" key="13">
    <source>
        <dbReference type="ARBA" id="ARBA00023136"/>
    </source>
</evidence>
<dbReference type="Pfam" id="PF02518">
    <property type="entry name" value="HATPase_c"/>
    <property type="match status" value="1"/>
</dbReference>
<protein>
    <recommendedName>
        <fullName evidence="14">Sensor protein</fullName>
        <ecNumber evidence="14">2.7.13.3</ecNumber>
    </recommendedName>
</protein>